<evidence type="ECO:0000313" key="8">
    <source>
        <dbReference type="EMBL" id="HHR96500.1"/>
    </source>
</evidence>
<evidence type="ECO:0000256" key="5">
    <source>
        <dbReference type="ARBA" id="ARBA00022989"/>
    </source>
</evidence>
<accession>A0A7C5YZP0</accession>
<dbReference type="InterPro" id="IPR050809">
    <property type="entry name" value="UgpAE/MalFG_permease"/>
</dbReference>
<keyword evidence="5 7" id="KW-1133">Transmembrane helix</keyword>
<evidence type="ECO:0000256" key="6">
    <source>
        <dbReference type="ARBA" id="ARBA00023136"/>
    </source>
</evidence>
<protein>
    <submittedName>
        <fullName evidence="8">Sugar ABC transporter permease</fullName>
    </submittedName>
</protein>
<evidence type="ECO:0000256" key="7">
    <source>
        <dbReference type="SAM" id="Phobius"/>
    </source>
</evidence>
<keyword evidence="2" id="KW-0813">Transport</keyword>
<feature type="transmembrane region" description="Helical" evidence="7">
    <location>
        <begin position="90"/>
        <end position="112"/>
    </location>
</feature>
<evidence type="ECO:0000256" key="4">
    <source>
        <dbReference type="ARBA" id="ARBA00022692"/>
    </source>
</evidence>
<name>A0A7C5YZP0_9CREN</name>
<feature type="transmembrane region" description="Helical" evidence="7">
    <location>
        <begin position="27"/>
        <end position="47"/>
    </location>
</feature>
<dbReference type="GO" id="GO:0005886">
    <property type="term" value="C:plasma membrane"/>
    <property type="evidence" value="ECO:0007669"/>
    <property type="project" value="UniProtKB-SubCell"/>
</dbReference>
<dbReference type="PANTHER" id="PTHR43227:SF8">
    <property type="entry name" value="DIACETYLCHITOBIOSE UPTAKE SYSTEM PERMEASE PROTEIN DASB"/>
    <property type="match status" value="1"/>
</dbReference>
<dbReference type="SUPFAM" id="SSF161098">
    <property type="entry name" value="MetI-like"/>
    <property type="match status" value="1"/>
</dbReference>
<reference evidence="8" key="1">
    <citation type="journal article" date="2020" name="mSystems">
        <title>Genome- and Community-Level Interaction Insights into Carbon Utilization and Element Cycling Functions of Hydrothermarchaeota in Hydrothermal Sediment.</title>
        <authorList>
            <person name="Zhou Z."/>
            <person name="Liu Y."/>
            <person name="Xu W."/>
            <person name="Pan J."/>
            <person name="Luo Z.H."/>
            <person name="Li M."/>
        </authorList>
    </citation>
    <scope>NUCLEOTIDE SEQUENCE [LARGE SCALE GENOMIC DNA]</scope>
    <source>
        <strain evidence="8">SpSt-1</strain>
    </source>
</reference>
<keyword evidence="4 7" id="KW-0812">Transmembrane</keyword>
<dbReference type="EMBL" id="DRUB01000130">
    <property type="protein sequence ID" value="HHR96500.1"/>
    <property type="molecule type" value="Genomic_DNA"/>
</dbReference>
<dbReference type="Gene3D" id="1.10.3720.10">
    <property type="entry name" value="MetI-like"/>
    <property type="match status" value="1"/>
</dbReference>
<proteinExistence type="predicted"/>
<dbReference type="AlphaFoldDB" id="A0A7C5YZP0"/>
<keyword evidence="3" id="KW-1003">Cell membrane</keyword>
<evidence type="ECO:0000256" key="3">
    <source>
        <dbReference type="ARBA" id="ARBA00022475"/>
    </source>
</evidence>
<keyword evidence="6 7" id="KW-0472">Membrane</keyword>
<comment type="subcellular location">
    <subcellularLocation>
        <location evidence="1">Cell membrane</location>
        <topology evidence="1">Multi-pass membrane protein</topology>
    </subcellularLocation>
</comment>
<comment type="caution">
    <text evidence="8">The sequence shown here is derived from an EMBL/GenBank/DDBJ whole genome shotgun (WGS) entry which is preliminary data.</text>
</comment>
<evidence type="ECO:0000256" key="2">
    <source>
        <dbReference type="ARBA" id="ARBA00022448"/>
    </source>
</evidence>
<dbReference type="PANTHER" id="PTHR43227">
    <property type="entry name" value="BLL4140 PROTEIN"/>
    <property type="match status" value="1"/>
</dbReference>
<sequence>MGTLKGSKETTYMQWLRIYRRKNLLKALLFMSPFLVLFALFSVTPIIQGIMLSMYRTIVWKDVYVGLRNYIDLFTNDEVFRITVMNTLRYAGFSALSIVSALFIGWILNTLIIKPLSIKKLSNHQY</sequence>
<dbReference type="InterPro" id="IPR035906">
    <property type="entry name" value="MetI-like_sf"/>
</dbReference>
<organism evidence="8">
    <name type="scientific">Ignisphaera aggregans</name>
    <dbReference type="NCBI Taxonomy" id="334771"/>
    <lineage>
        <taxon>Archaea</taxon>
        <taxon>Thermoproteota</taxon>
        <taxon>Thermoprotei</taxon>
        <taxon>Desulfurococcales</taxon>
        <taxon>Desulfurococcaceae</taxon>
        <taxon>Ignisphaera</taxon>
    </lineage>
</organism>
<evidence type="ECO:0000256" key="1">
    <source>
        <dbReference type="ARBA" id="ARBA00004651"/>
    </source>
</evidence>
<gene>
    <name evidence="8" type="ORF">ENL47_06760</name>
</gene>